<feature type="compositionally biased region" description="Gly residues" evidence="1">
    <location>
        <begin position="109"/>
        <end position="127"/>
    </location>
</feature>
<accession>A0A0G0QW09</accession>
<protein>
    <submittedName>
        <fullName evidence="2">Uncharacterized protein</fullName>
    </submittedName>
</protein>
<feature type="region of interest" description="Disordered" evidence="1">
    <location>
        <begin position="104"/>
        <end position="127"/>
    </location>
</feature>
<name>A0A0G0QW09_9BACT</name>
<dbReference type="AlphaFoldDB" id="A0A0G0QW09"/>
<sequence length="127" mass="13807">MKNKHIVLAGIVAGAFGILALGATSIDAYYQNTKYGPNHTEAKEVAVDTAIKNGDVSAWKAVMTEDGRSPRVVEVVDTKEELEKFAQMREYKQAGEYEKAQQLRTELGLGQGNGEGRRGNGTGDCMR</sequence>
<proteinExistence type="predicted"/>
<organism evidence="2 3">
    <name type="scientific">candidate division WS6 bacterium GW2011_GWF2_39_15</name>
    <dbReference type="NCBI Taxonomy" id="1619100"/>
    <lineage>
        <taxon>Bacteria</taxon>
        <taxon>Candidatus Dojkabacteria</taxon>
    </lineage>
</organism>
<evidence type="ECO:0000256" key="1">
    <source>
        <dbReference type="SAM" id="MobiDB-lite"/>
    </source>
</evidence>
<evidence type="ECO:0000313" key="3">
    <source>
        <dbReference type="Proteomes" id="UP000034799"/>
    </source>
</evidence>
<evidence type="ECO:0000313" key="2">
    <source>
        <dbReference type="EMBL" id="KKR05817.1"/>
    </source>
</evidence>
<dbReference type="EMBL" id="LBWK01000002">
    <property type="protein sequence ID" value="KKR05817.1"/>
    <property type="molecule type" value="Genomic_DNA"/>
</dbReference>
<gene>
    <name evidence="2" type="ORF">UT34_C0002G0324</name>
</gene>
<dbReference type="STRING" id="1619100.UT34_C0002G0324"/>
<reference evidence="2 3" key="1">
    <citation type="journal article" date="2015" name="Nature">
        <title>rRNA introns, odd ribosomes, and small enigmatic genomes across a large radiation of phyla.</title>
        <authorList>
            <person name="Brown C.T."/>
            <person name="Hug L.A."/>
            <person name="Thomas B.C."/>
            <person name="Sharon I."/>
            <person name="Castelle C.J."/>
            <person name="Singh A."/>
            <person name="Wilkins M.J."/>
            <person name="Williams K.H."/>
            <person name="Banfield J.F."/>
        </authorList>
    </citation>
    <scope>NUCLEOTIDE SEQUENCE [LARGE SCALE GENOMIC DNA]</scope>
</reference>
<comment type="caution">
    <text evidence="2">The sequence shown here is derived from an EMBL/GenBank/DDBJ whole genome shotgun (WGS) entry which is preliminary data.</text>
</comment>
<dbReference type="Proteomes" id="UP000034799">
    <property type="component" value="Unassembled WGS sequence"/>
</dbReference>